<evidence type="ECO:0000259" key="5">
    <source>
        <dbReference type="PROSITE" id="PS50932"/>
    </source>
</evidence>
<evidence type="ECO:0000256" key="2">
    <source>
        <dbReference type="ARBA" id="ARBA00023125"/>
    </source>
</evidence>
<gene>
    <name evidence="6" type="ORF">EFB08_02500</name>
</gene>
<dbReference type="SMART" id="SM00354">
    <property type="entry name" value="HTH_LACI"/>
    <property type="match status" value="1"/>
</dbReference>
<dbReference type="AlphaFoldDB" id="A0A3M9N0V3"/>
<dbReference type="Pfam" id="PF00356">
    <property type="entry name" value="LacI"/>
    <property type="match status" value="1"/>
</dbReference>
<reference evidence="6 7" key="1">
    <citation type="submission" date="2018-11" db="EMBL/GenBank/DDBJ databases">
        <title>Rufibacter latericius sp. nov., isolated from water in Baiyang Lake.</title>
        <authorList>
            <person name="Yang Y."/>
        </authorList>
    </citation>
    <scope>NUCLEOTIDE SEQUENCE [LARGE SCALE GENOMIC DNA]</scope>
    <source>
        <strain evidence="6 7">R-22-1c-1</strain>
    </source>
</reference>
<organism evidence="6 7">
    <name type="scientific">Rufibacter latericius</name>
    <dbReference type="NCBI Taxonomy" id="2487040"/>
    <lineage>
        <taxon>Bacteria</taxon>
        <taxon>Pseudomonadati</taxon>
        <taxon>Bacteroidota</taxon>
        <taxon>Cytophagia</taxon>
        <taxon>Cytophagales</taxon>
        <taxon>Hymenobacteraceae</taxon>
        <taxon>Rufibacter</taxon>
    </lineage>
</organism>
<sequence length="359" mass="40335">MKKRPEYTIKDIAAELGMSISSVSRALNDHPHQSESTKQRVREAVEKLNYRHNAVAASLRNNRSRTIGLIVPKISMYFISTVITAIQNKLQEYEYNLMVCQSNDSVKLEKQLVNAMYAARVEGLIVSTTLHTEDFSPFDVFTNAHTPLLFFDRVPLNYQVHKIQGDDYQGGYQTTRHLLEQGARRIAHIGGPLSCSIYRDRFSGYRDAMEEYGAPLEENLLFFHELTKENTLLDCEVLFKPGSLPDAVFACNDTAAIVVMDYAKKLKVNIPAELKVAGYSNDPRSEIIEPAITSVEQFPYLVGEKAAALMMDLIQQKIKDEDNYISLTTPVELKTRPSTGANSGEDNATPLYSGQELVL</sequence>
<keyword evidence="2" id="KW-0238">DNA-binding</keyword>
<evidence type="ECO:0000256" key="3">
    <source>
        <dbReference type="ARBA" id="ARBA00023163"/>
    </source>
</evidence>
<dbReference type="EMBL" id="RJJD01000001">
    <property type="protein sequence ID" value="RNI31412.1"/>
    <property type="molecule type" value="Genomic_DNA"/>
</dbReference>
<feature type="region of interest" description="Disordered" evidence="4">
    <location>
        <begin position="335"/>
        <end position="359"/>
    </location>
</feature>
<accession>A0A3M9N0V3</accession>
<evidence type="ECO:0000256" key="4">
    <source>
        <dbReference type="SAM" id="MobiDB-lite"/>
    </source>
</evidence>
<dbReference type="InterPro" id="IPR028082">
    <property type="entry name" value="Peripla_BP_I"/>
</dbReference>
<comment type="caution">
    <text evidence="6">The sequence shown here is derived from an EMBL/GenBank/DDBJ whole genome shotgun (WGS) entry which is preliminary data.</text>
</comment>
<keyword evidence="3" id="KW-0804">Transcription</keyword>
<dbReference type="SUPFAM" id="SSF47413">
    <property type="entry name" value="lambda repressor-like DNA-binding domains"/>
    <property type="match status" value="1"/>
</dbReference>
<dbReference type="PANTHER" id="PTHR30146">
    <property type="entry name" value="LACI-RELATED TRANSCRIPTIONAL REPRESSOR"/>
    <property type="match status" value="1"/>
</dbReference>
<dbReference type="Gene3D" id="3.40.50.2300">
    <property type="match status" value="2"/>
</dbReference>
<proteinExistence type="predicted"/>
<keyword evidence="1" id="KW-0805">Transcription regulation</keyword>
<dbReference type="Gene3D" id="1.10.260.40">
    <property type="entry name" value="lambda repressor-like DNA-binding domains"/>
    <property type="match status" value="1"/>
</dbReference>
<keyword evidence="7" id="KW-1185">Reference proteome</keyword>
<dbReference type="InterPro" id="IPR000843">
    <property type="entry name" value="HTH_LacI"/>
</dbReference>
<evidence type="ECO:0000313" key="7">
    <source>
        <dbReference type="Proteomes" id="UP000272117"/>
    </source>
</evidence>
<dbReference type="GO" id="GO:0003700">
    <property type="term" value="F:DNA-binding transcription factor activity"/>
    <property type="evidence" value="ECO:0007669"/>
    <property type="project" value="TreeGrafter"/>
</dbReference>
<dbReference type="OrthoDB" id="891936at2"/>
<dbReference type="InterPro" id="IPR010982">
    <property type="entry name" value="Lambda_DNA-bd_dom_sf"/>
</dbReference>
<dbReference type="InterPro" id="IPR046335">
    <property type="entry name" value="LacI/GalR-like_sensor"/>
</dbReference>
<dbReference type="CDD" id="cd01392">
    <property type="entry name" value="HTH_LacI"/>
    <property type="match status" value="1"/>
</dbReference>
<protein>
    <submittedName>
        <fullName evidence="6">LacI family transcriptional regulator</fullName>
    </submittedName>
</protein>
<dbReference type="SUPFAM" id="SSF53822">
    <property type="entry name" value="Periplasmic binding protein-like I"/>
    <property type="match status" value="1"/>
</dbReference>
<name>A0A3M9N0V3_9BACT</name>
<feature type="compositionally biased region" description="Polar residues" evidence="4">
    <location>
        <begin position="336"/>
        <end position="352"/>
    </location>
</feature>
<feature type="domain" description="HTH lacI-type" evidence="5">
    <location>
        <begin position="7"/>
        <end position="61"/>
    </location>
</feature>
<dbReference type="Proteomes" id="UP000272117">
    <property type="component" value="Unassembled WGS sequence"/>
</dbReference>
<dbReference type="GO" id="GO:0000976">
    <property type="term" value="F:transcription cis-regulatory region binding"/>
    <property type="evidence" value="ECO:0007669"/>
    <property type="project" value="TreeGrafter"/>
</dbReference>
<dbReference type="PROSITE" id="PS50932">
    <property type="entry name" value="HTH_LACI_2"/>
    <property type="match status" value="1"/>
</dbReference>
<evidence type="ECO:0000313" key="6">
    <source>
        <dbReference type="EMBL" id="RNI31412.1"/>
    </source>
</evidence>
<dbReference type="CDD" id="cd06267">
    <property type="entry name" value="PBP1_LacI_sugar_binding-like"/>
    <property type="match status" value="1"/>
</dbReference>
<dbReference type="RefSeq" id="WP_123125314.1">
    <property type="nucleotide sequence ID" value="NZ_RJJD01000001.1"/>
</dbReference>
<dbReference type="PANTHER" id="PTHR30146:SF109">
    <property type="entry name" value="HTH-TYPE TRANSCRIPTIONAL REGULATOR GALS"/>
    <property type="match status" value="1"/>
</dbReference>
<dbReference type="Pfam" id="PF13377">
    <property type="entry name" value="Peripla_BP_3"/>
    <property type="match status" value="1"/>
</dbReference>
<evidence type="ECO:0000256" key="1">
    <source>
        <dbReference type="ARBA" id="ARBA00023015"/>
    </source>
</evidence>